<feature type="region of interest" description="Disordered" evidence="1">
    <location>
        <begin position="1"/>
        <end position="27"/>
    </location>
</feature>
<organism evidence="2 4">
    <name type="scientific">Phytophthora fragariae</name>
    <dbReference type="NCBI Taxonomy" id="53985"/>
    <lineage>
        <taxon>Eukaryota</taxon>
        <taxon>Sar</taxon>
        <taxon>Stramenopiles</taxon>
        <taxon>Oomycota</taxon>
        <taxon>Peronosporomycetes</taxon>
        <taxon>Peronosporales</taxon>
        <taxon>Peronosporaceae</taxon>
        <taxon>Phytophthora</taxon>
    </lineage>
</organism>
<dbReference type="AlphaFoldDB" id="A0A6A3JZ44"/>
<name>A0A6A3JZ44_9STRA</name>
<reference evidence="4 5" key="1">
    <citation type="submission" date="2018-09" db="EMBL/GenBank/DDBJ databases">
        <title>Genomic investigation of the strawberry pathogen Phytophthora fragariae indicates pathogenicity is determined by transcriptional variation in three key races.</title>
        <authorList>
            <person name="Adams T.M."/>
            <person name="Armitage A.D."/>
            <person name="Sobczyk M.K."/>
            <person name="Bates H.J."/>
            <person name="Dunwell J.M."/>
            <person name="Nellist C.F."/>
            <person name="Harrison R.J."/>
        </authorList>
    </citation>
    <scope>NUCLEOTIDE SEQUENCE [LARGE SCALE GENOMIC DNA]</scope>
    <source>
        <strain evidence="3 5">NOV-77</strain>
        <strain evidence="2 4">SCRP245</strain>
    </source>
</reference>
<feature type="compositionally biased region" description="Acidic residues" evidence="1">
    <location>
        <begin position="1"/>
        <end position="11"/>
    </location>
</feature>
<accession>A0A6A3JZ44</accession>
<dbReference type="EMBL" id="QXFY01000918">
    <property type="protein sequence ID" value="KAE9333024.1"/>
    <property type="molecule type" value="Genomic_DNA"/>
</dbReference>
<comment type="caution">
    <text evidence="2">The sequence shown here is derived from an EMBL/GenBank/DDBJ whole genome shotgun (WGS) entry which is preliminary data.</text>
</comment>
<evidence type="ECO:0000313" key="3">
    <source>
        <dbReference type="EMBL" id="KAE9333024.1"/>
    </source>
</evidence>
<evidence type="ECO:0000313" key="2">
    <source>
        <dbReference type="EMBL" id="KAE9000161.1"/>
    </source>
</evidence>
<dbReference type="EMBL" id="QXFW01000919">
    <property type="protein sequence ID" value="KAE9000161.1"/>
    <property type="molecule type" value="Genomic_DNA"/>
</dbReference>
<dbReference type="Proteomes" id="UP000460718">
    <property type="component" value="Unassembled WGS sequence"/>
</dbReference>
<evidence type="ECO:0000256" key="1">
    <source>
        <dbReference type="SAM" id="MobiDB-lite"/>
    </source>
</evidence>
<evidence type="ECO:0000313" key="5">
    <source>
        <dbReference type="Proteomes" id="UP000486351"/>
    </source>
</evidence>
<proteinExistence type="predicted"/>
<sequence length="355" mass="41101">MRSTGGEDEENTTSGKKTSRKFKSSRNAEPNTKVYGYCATIRSRAARDACTYGWKFVEVHQPVSDVDIVKYPYELVREERLLNASVCGEKFRRQQEYEQQWQHWLPEAPYQQPQREQKSDQRTAFLDCFGSSYFESAVRDLNGITVKGSLTVKASFGRNLYRLHTLNADHAYQLDRLRTVRYPRDLQSSWSNVCDDDAPIVRALIEELNRADSVKLETTRLKLTMRCCLMSRGGPQYAKLTYFREDDKWVFAEVRALSDVYACHDISLDNNTSFRVKVTTELVEPGRAWWGSIKDFVLFDETDGNPFTTKVSMVSCSDKNLRVEFVVIKWVSGTVNFRGLSFQSRAVRCFKRSHR</sequence>
<dbReference type="Proteomes" id="UP000486351">
    <property type="component" value="Unassembled WGS sequence"/>
</dbReference>
<gene>
    <name evidence="3" type="ORF">PF008_g14654</name>
    <name evidence="2" type="ORF">PF011_g14305</name>
</gene>
<protein>
    <submittedName>
        <fullName evidence="2">Uncharacterized protein</fullName>
    </submittedName>
</protein>
<evidence type="ECO:0000313" key="4">
    <source>
        <dbReference type="Proteomes" id="UP000460718"/>
    </source>
</evidence>